<organism evidence="1 2">
    <name type="scientific">Haloplasma contractile SSD-17B</name>
    <dbReference type="NCBI Taxonomy" id="1033810"/>
    <lineage>
        <taxon>Bacteria</taxon>
        <taxon>Bacillati</taxon>
        <taxon>Mycoplasmatota</taxon>
        <taxon>Mollicutes</taxon>
        <taxon>Haloplasmatales</taxon>
        <taxon>Haloplasmataceae</taxon>
        <taxon>Haloplasma</taxon>
    </lineage>
</organism>
<proteinExistence type="predicted"/>
<reference evidence="1 2" key="1">
    <citation type="journal article" date="2011" name="J. Bacteriol.">
        <title>Genome sequence of Haloplasma contractile, an unusual contractile bacterium from a deep-sea anoxic brine lake.</title>
        <authorList>
            <person name="Antunes A."/>
            <person name="Alam I."/>
            <person name="El Dorry H."/>
            <person name="Siam R."/>
            <person name="Robertson A."/>
            <person name="Bajic V.B."/>
            <person name="Stingl U."/>
        </authorList>
    </citation>
    <scope>NUCLEOTIDE SEQUENCE [LARGE SCALE GENOMIC DNA]</scope>
    <source>
        <strain evidence="1 2">SSD-17B</strain>
    </source>
</reference>
<dbReference type="InParanoid" id="U2FLL4"/>
<sequence>MNYTRLNSLVKNIKIGDGEGISEHIQKRSNERLNRYFDIREDEITKIKTKKAIEREKGRQLFLETNEALSVITSSVYRLSKKNVGWFFMAGSISTLMVEQYVKRKLGQD</sequence>
<dbReference type="STRING" id="1033810.HLPCO_001983"/>
<accession>U2FLL4</accession>
<comment type="caution">
    <text evidence="1">The sequence shown here is derived from an EMBL/GenBank/DDBJ whole genome shotgun (WGS) entry which is preliminary data.</text>
</comment>
<protein>
    <submittedName>
        <fullName evidence="1">Uncharacterized protein</fullName>
    </submittedName>
</protein>
<dbReference type="EMBL" id="AFNU02000006">
    <property type="protein sequence ID" value="ERJ12069.1"/>
    <property type="molecule type" value="Genomic_DNA"/>
</dbReference>
<evidence type="ECO:0000313" key="2">
    <source>
        <dbReference type="Proteomes" id="UP000005707"/>
    </source>
</evidence>
<evidence type="ECO:0000313" key="1">
    <source>
        <dbReference type="EMBL" id="ERJ12069.1"/>
    </source>
</evidence>
<dbReference type="AlphaFoldDB" id="U2FLL4"/>
<gene>
    <name evidence="1" type="ORF">HLPCO_001983</name>
</gene>
<reference evidence="1 2" key="2">
    <citation type="journal article" date="2013" name="PLoS ONE">
        <title>INDIGO - INtegrated Data Warehouse of MIcrobial GenOmes with Examples from the Red Sea Extremophiles.</title>
        <authorList>
            <person name="Alam I."/>
            <person name="Antunes A."/>
            <person name="Kamau A.A."/>
            <person name="Ba Alawi W."/>
            <person name="Kalkatawi M."/>
            <person name="Stingl U."/>
            <person name="Bajic V.B."/>
        </authorList>
    </citation>
    <scope>NUCLEOTIDE SEQUENCE [LARGE SCALE GENOMIC DNA]</scope>
    <source>
        <strain evidence="1 2">SSD-17B</strain>
    </source>
</reference>
<dbReference type="Proteomes" id="UP000005707">
    <property type="component" value="Unassembled WGS sequence"/>
</dbReference>
<dbReference type="RefSeq" id="WP_008827325.1">
    <property type="nucleotide sequence ID" value="NZ_AFNU02000006.1"/>
</dbReference>
<keyword evidence="2" id="KW-1185">Reference proteome</keyword>
<name>U2FLL4_9MOLU</name>